<reference evidence="3" key="1">
    <citation type="submission" date="2016-06" db="UniProtKB">
        <authorList>
            <consortium name="WormBaseParasite"/>
        </authorList>
    </citation>
    <scope>IDENTIFICATION</scope>
</reference>
<organism evidence="3">
    <name type="scientific">Soboliphyme baturini</name>
    <dbReference type="NCBI Taxonomy" id="241478"/>
    <lineage>
        <taxon>Eukaryota</taxon>
        <taxon>Metazoa</taxon>
        <taxon>Ecdysozoa</taxon>
        <taxon>Nematoda</taxon>
        <taxon>Enoplea</taxon>
        <taxon>Dorylaimia</taxon>
        <taxon>Dioctophymatida</taxon>
        <taxon>Dioctophymatoidea</taxon>
        <taxon>Soboliphymatidae</taxon>
        <taxon>Soboliphyme</taxon>
    </lineage>
</organism>
<name>A0A183J4S6_9BILA</name>
<proteinExistence type="predicted"/>
<dbReference type="Proteomes" id="UP000270296">
    <property type="component" value="Unassembled WGS sequence"/>
</dbReference>
<evidence type="ECO:0000313" key="2">
    <source>
        <dbReference type="Proteomes" id="UP000270296"/>
    </source>
</evidence>
<sequence>MQRWQNFVNGANYSGRSLVGRMNRTASARPNPDYWQRDDIQFCARHSSASRLGRGKRRSLPISGAEKNLMNYDPKKKRTRIEPCHRDKIMFLCCSCCRRIELEEFRDHWTDFHTPEANGTQMHCVECFQVIGIAEELVQHEVCFRREATRHKRFKCSICQYNAPSQKWSERHSDMFHKPKYCGCCGLQKQTLCTAALPDVSIPDHVETLKTSASSVKAHFKSLNPGSNFFSHGPLVTLLCSYAPDCQRAMSMFCSPIFFCLPQSPVSLRCS</sequence>
<keyword evidence="2" id="KW-1185">Reference proteome</keyword>
<protein>
    <submittedName>
        <fullName evidence="3">C2H2-type domain-containing protein</fullName>
    </submittedName>
</protein>
<dbReference type="WBParaSite" id="SBAD_0001125001-mRNA-1">
    <property type="protein sequence ID" value="SBAD_0001125001-mRNA-1"/>
    <property type="gene ID" value="SBAD_0001125001"/>
</dbReference>
<dbReference type="OrthoDB" id="19938at2759"/>
<gene>
    <name evidence="1" type="ORF">SBAD_LOCUS10874</name>
</gene>
<dbReference type="EMBL" id="UZAM01014699">
    <property type="protein sequence ID" value="VDP35279.1"/>
    <property type="molecule type" value="Genomic_DNA"/>
</dbReference>
<evidence type="ECO:0000313" key="1">
    <source>
        <dbReference type="EMBL" id="VDP35279.1"/>
    </source>
</evidence>
<evidence type="ECO:0000313" key="3">
    <source>
        <dbReference type="WBParaSite" id="SBAD_0001125001-mRNA-1"/>
    </source>
</evidence>
<reference evidence="1 2" key="2">
    <citation type="submission" date="2018-11" db="EMBL/GenBank/DDBJ databases">
        <authorList>
            <consortium name="Pathogen Informatics"/>
        </authorList>
    </citation>
    <scope>NUCLEOTIDE SEQUENCE [LARGE SCALE GENOMIC DNA]</scope>
</reference>
<accession>A0A183J4S6</accession>
<dbReference type="AlphaFoldDB" id="A0A183J4S6"/>